<evidence type="ECO:0000313" key="5">
    <source>
        <dbReference type="Proteomes" id="UP000219374"/>
    </source>
</evidence>
<dbReference type="SUPFAM" id="SSF51735">
    <property type="entry name" value="NAD(P)-binding Rossmann-fold domains"/>
    <property type="match status" value="2"/>
</dbReference>
<feature type="transmembrane region" description="Helical" evidence="2">
    <location>
        <begin position="12"/>
        <end position="32"/>
    </location>
</feature>
<dbReference type="EMBL" id="OCND01000001">
    <property type="protein sequence ID" value="SOD51815.1"/>
    <property type="molecule type" value="Genomic_DNA"/>
</dbReference>
<dbReference type="InterPro" id="IPR051203">
    <property type="entry name" value="Polysaccharide_Synthase-Rel"/>
</dbReference>
<evidence type="ECO:0000256" key="1">
    <source>
        <dbReference type="ARBA" id="ARBA00007430"/>
    </source>
</evidence>
<dbReference type="AlphaFoldDB" id="A0A286CZH4"/>
<name>A0A286CZH4_9GAMM</name>
<protein>
    <submittedName>
        <fullName evidence="4">NDP-sugar epimerase, includes UDP-GlcNAc-inverting 4,6-dehydratase FlaA1 and capsular polysaccharide biosynthesis protein EpsC</fullName>
    </submittedName>
</protein>
<proteinExistence type="inferred from homology"/>
<gene>
    <name evidence="4" type="ORF">SAMN06296416_101886</name>
</gene>
<dbReference type="Pfam" id="PF02719">
    <property type="entry name" value="Polysacc_synt_2"/>
    <property type="match status" value="1"/>
</dbReference>
<reference evidence="4 5" key="1">
    <citation type="submission" date="2017-09" db="EMBL/GenBank/DDBJ databases">
        <authorList>
            <person name="Ehlers B."/>
            <person name="Leendertz F.H."/>
        </authorList>
    </citation>
    <scope>NUCLEOTIDE SEQUENCE [LARGE SCALE GENOMIC DNA]</scope>
    <source>
        <strain evidence="4 5">CGMCC 1.10978</strain>
    </source>
</reference>
<dbReference type="CDD" id="cd05237">
    <property type="entry name" value="UDP_invert_4-6DH_SDR_e"/>
    <property type="match status" value="1"/>
</dbReference>
<dbReference type="Gene3D" id="3.40.50.720">
    <property type="entry name" value="NAD(P)-binding Rossmann-like Domain"/>
    <property type="match status" value="2"/>
</dbReference>
<keyword evidence="2" id="KW-0472">Membrane</keyword>
<dbReference type="PANTHER" id="PTHR43318">
    <property type="entry name" value="UDP-N-ACETYLGLUCOSAMINE 4,6-DEHYDRATASE"/>
    <property type="match status" value="1"/>
</dbReference>
<dbReference type="InterPro" id="IPR036291">
    <property type="entry name" value="NAD(P)-bd_dom_sf"/>
</dbReference>
<sequence length="637" mass="70064">MVAWRDRIAGTFPRLMVAGHDLLMVWLCWQLLHRLRYAMVPDPPSFPLWSNEIAIVLLGQGLVFWWMGLYRGLWRFASLPDLWNILKASALGLLAVIVGLFFYNRFGSVPRAVLAFYPFALVGFLGLPRLVYRAWKDSQENRSRQSGSRVLILGAGRAGEAMVRELRRTGIYYPVGFLDDASRLHGSKLQGVPVLGPLENAASIARETAAKMLVIAMPSLDAPTMQRVVAICESTSLPFRMVPRLVNVLEGQSMPGDLKEVAIEDLLGRKSVTPDWKLIRGWLGARTVLVTGAGGSIGSELCRQCARHGAQRIALLEIDELALITIQADLQRAFPDLEIIPVLGNCGDPAVVNYALRLAEPDAVFHAAAYKQVPLLEQHLREAVGNNVLATETVARACRDSGVATFVLISTDKAVDPVNVLGASKRLAEMVCQAMDVGGIGTRYVTVRFGNVLDSAGSVVPLFREQIRKGGPVTVTDPEVTRYFMTIPEACQLILQAAASAAHASIYTLDMGEPVPIRLLAEQMIRLAGKTPGRDIAIVYTGLRPGEKLHENLFHADENYRPTSHSKIMQAEAREVAPEFIELALQRLRSAFGRYDTNELGEILRVAVPEFTPLVQEQEASAANIVAFPAREANRHR</sequence>
<dbReference type="Proteomes" id="UP000219374">
    <property type="component" value="Unassembled WGS sequence"/>
</dbReference>
<feature type="transmembrane region" description="Helical" evidence="2">
    <location>
        <begin position="52"/>
        <end position="70"/>
    </location>
</feature>
<keyword evidence="5" id="KW-1185">Reference proteome</keyword>
<dbReference type="PANTHER" id="PTHR43318:SF1">
    <property type="entry name" value="POLYSACCHARIDE BIOSYNTHESIS PROTEIN EPSC-RELATED"/>
    <property type="match status" value="1"/>
</dbReference>
<feature type="domain" description="Polysaccharide biosynthesis protein CapD-like" evidence="3">
    <location>
        <begin position="288"/>
        <end position="572"/>
    </location>
</feature>
<dbReference type="RefSeq" id="WP_097120616.1">
    <property type="nucleotide sequence ID" value="NZ_OCND01000001.1"/>
</dbReference>
<evidence type="ECO:0000259" key="3">
    <source>
        <dbReference type="Pfam" id="PF02719"/>
    </source>
</evidence>
<feature type="transmembrane region" description="Helical" evidence="2">
    <location>
        <begin position="82"/>
        <end position="103"/>
    </location>
</feature>
<feature type="transmembrane region" description="Helical" evidence="2">
    <location>
        <begin position="115"/>
        <end position="135"/>
    </location>
</feature>
<organism evidence="4 5">
    <name type="scientific">Pseudoxanthomonas wuyuanensis</name>
    <dbReference type="NCBI Taxonomy" id="1073196"/>
    <lineage>
        <taxon>Bacteria</taxon>
        <taxon>Pseudomonadati</taxon>
        <taxon>Pseudomonadota</taxon>
        <taxon>Gammaproteobacteria</taxon>
        <taxon>Lysobacterales</taxon>
        <taxon>Lysobacteraceae</taxon>
        <taxon>Pseudoxanthomonas</taxon>
    </lineage>
</organism>
<dbReference type="Pfam" id="PF13727">
    <property type="entry name" value="CoA_binding_3"/>
    <property type="match status" value="1"/>
</dbReference>
<evidence type="ECO:0000256" key="2">
    <source>
        <dbReference type="SAM" id="Phobius"/>
    </source>
</evidence>
<dbReference type="InterPro" id="IPR003869">
    <property type="entry name" value="Polysac_CapD-like"/>
</dbReference>
<keyword evidence="2" id="KW-0812">Transmembrane</keyword>
<evidence type="ECO:0000313" key="4">
    <source>
        <dbReference type="EMBL" id="SOD51815.1"/>
    </source>
</evidence>
<accession>A0A286CZH4</accession>
<comment type="similarity">
    <text evidence="1">Belongs to the polysaccharide synthase family.</text>
</comment>
<dbReference type="OrthoDB" id="9803111at2"/>
<keyword evidence="2" id="KW-1133">Transmembrane helix</keyword>